<feature type="chain" id="PRO_5018258658" description="DUF4345 domain-containing protein" evidence="2">
    <location>
        <begin position="22"/>
        <end position="131"/>
    </location>
</feature>
<dbReference type="AlphaFoldDB" id="A0A3N7HHP6"/>
<evidence type="ECO:0000256" key="2">
    <source>
        <dbReference type="SAM" id="SignalP"/>
    </source>
</evidence>
<sequence>MNLFRWLLAALLAANGLAMLAAPREWYDSIPGVVSTGSFNPHFVRDIGCAYLVAGCGMAWRALDAQRGMAAALAGAAFLILHAFVHIGEVIAGVCGTSALWRDAPGVLVPAGLALVLALPSFTLRRPIHAA</sequence>
<keyword evidence="2" id="KW-0732">Signal</keyword>
<dbReference type="EMBL" id="QUSW01000010">
    <property type="protein sequence ID" value="RQP21570.1"/>
    <property type="molecule type" value="Genomic_DNA"/>
</dbReference>
<keyword evidence="1" id="KW-1133">Transmembrane helix</keyword>
<comment type="caution">
    <text evidence="3">The sequence shown here is derived from an EMBL/GenBank/DDBJ whole genome shotgun (WGS) entry which is preliminary data.</text>
</comment>
<feature type="transmembrane region" description="Helical" evidence="1">
    <location>
        <begin position="72"/>
        <end position="101"/>
    </location>
</feature>
<accession>A0A3N7HHP6</accession>
<name>A0A3N7HHP6_9BURK</name>
<keyword evidence="4" id="KW-1185">Reference proteome</keyword>
<feature type="transmembrane region" description="Helical" evidence="1">
    <location>
        <begin position="42"/>
        <end position="60"/>
    </location>
</feature>
<dbReference type="OrthoDB" id="287782at2"/>
<proteinExistence type="predicted"/>
<feature type="signal peptide" evidence="2">
    <location>
        <begin position="1"/>
        <end position="21"/>
    </location>
</feature>
<gene>
    <name evidence="3" type="ORF">DZC73_27020</name>
</gene>
<evidence type="ECO:0008006" key="5">
    <source>
        <dbReference type="Google" id="ProtNLM"/>
    </source>
</evidence>
<protein>
    <recommendedName>
        <fullName evidence="5">DUF4345 domain-containing protein</fullName>
    </recommendedName>
</protein>
<feature type="transmembrane region" description="Helical" evidence="1">
    <location>
        <begin position="107"/>
        <end position="124"/>
    </location>
</feature>
<reference evidence="3 4" key="1">
    <citation type="submission" date="2018-08" db="EMBL/GenBank/DDBJ databases">
        <authorList>
            <person name="Khan S.A."/>
            <person name="Jeon C.O."/>
            <person name="Chun B.H."/>
            <person name="Jeong S.E."/>
        </authorList>
    </citation>
    <scope>NUCLEOTIDE SEQUENCE [LARGE SCALE GENOMIC DNA]</scope>
    <source>
        <strain evidence="3 4">S-16</strain>
    </source>
</reference>
<evidence type="ECO:0000313" key="3">
    <source>
        <dbReference type="EMBL" id="RQP21570.1"/>
    </source>
</evidence>
<evidence type="ECO:0000256" key="1">
    <source>
        <dbReference type="SAM" id="Phobius"/>
    </source>
</evidence>
<keyword evidence="1" id="KW-0812">Transmembrane</keyword>
<evidence type="ECO:0000313" key="4">
    <source>
        <dbReference type="Proteomes" id="UP000267464"/>
    </source>
</evidence>
<dbReference type="Proteomes" id="UP000267464">
    <property type="component" value="Unassembled WGS sequence"/>
</dbReference>
<organism evidence="3 4">
    <name type="scientific">Piscinibacter terrae</name>
    <dbReference type="NCBI Taxonomy" id="2496871"/>
    <lineage>
        <taxon>Bacteria</taxon>
        <taxon>Pseudomonadati</taxon>
        <taxon>Pseudomonadota</taxon>
        <taxon>Betaproteobacteria</taxon>
        <taxon>Burkholderiales</taxon>
        <taxon>Sphaerotilaceae</taxon>
        <taxon>Piscinibacter</taxon>
    </lineage>
</organism>
<dbReference type="RefSeq" id="WP_124543510.1">
    <property type="nucleotide sequence ID" value="NZ_QUSW01000010.1"/>
</dbReference>
<reference evidence="3 4" key="2">
    <citation type="submission" date="2018-12" db="EMBL/GenBank/DDBJ databases">
        <title>Rhizobacter gummiphilus sp. nov., a rubber-degrading bacterium isolated from the soil of a botanical garden in Japan.</title>
        <authorList>
            <person name="Shunsuke S.S."/>
        </authorList>
    </citation>
    <scope>NUCLEOTIDE SEQUENCE [LARGE SCALE GENOMIC DNA]</scope>
    <source>
        <strain evidence="3 4">S-16</strain>
    </source>
</reference>
<keyword evidence="1" id="KW-0472">Membrane</keyword>